<organism evidence="2 3">
    <name type="scientific">Scomber scombrus</name>
    <name type="common">Atlantic mackerel</name>
    <name type="synonym">Scomber vernalis</name>
    <dbReference type="NCBI Taxonomy" id="13677"/>
    <lineage>
        <taxon>Eukaryota</taxon>
        <taxon>Metazoa</taxon>
        <taxon>Chordata</taxon>
        <taxon>Craniata</taxon>
        <taxon>Vertebrata</taxon>
        <taxon>Euteleostomi</taxon>
        <taxon>Actinopterygii</taxon>
        <taxon>Neopterygii</taxon>
        <taxon>Teleostei</taxon>
        <taxon>Neoteleostei</taxon>
        <taxon>Acanthomorphata</taxon>
        <taxon>Pelagiaria</taxon>
        <taxon>Scombriformes</taxon>
        <taxon>Scombridae</taxon>
        <taxon>Scomber</taxon>
    </lineage>
</organism>
<evidence type="ECO:0000313" key="2">
    <source>
        <dbReference type="EMBL" id="CAK6950497.1"/>
    </source>
</evidence>
<dbReference type="AlphaFoldDB" id="A0AAV1MU64"/>
<feature type="region of interest" description="Disordered" evidence="1">
    <location>
        <begin position="160"/>
        <end position="186"/>
    </location>
</feature>
<name>A0AAV1MU64_SCOSC</name>
<feature type="compositionally biased region" description="Basic and acidic residues" evidence="1">
    <location>
        <begin position="24"/>
        <end position="33"/>
    </location>
</feature>
<feature type="compositionally biased region" description="Pro residues" evidence="1">
    <location>
        <begin position="164"/>
        <end position="186"/>
    </location>
</feature>
<feature type="compositionally biased region" description="Polar residues" evidence="1">
    <location>
        <begin position="78"/>
        <end position="99"/>
    </location>
</feature>
<proteinExistence type="predicted"/>
<dbReference type="EMBL" id="CAWUFR010000003">
    <property type="protein sequence ID" value="CAK6950497.1"/>
    <property type="molecule type" value="Genomic_DNA"/>
</dbReference>
<evidence type="ECO:0000256" key="1">
    <source>
        <dbReference type="SAM" id="MobiDB-lite"/>
    </source>
</evidence>
<protein>
    <submittedName>
        <fullName evidence="2">Coagulation factor V-like isoform X2</fullName>
    </submittedName>
</protein>
<gene>
    <name evidence="2" type="ORF">FSCOSCO3_A026996</name>
</gene>
<dbReference type="Proteomes" id="UP001314229">
    <property type="component" value="Unassembled WGS sequence"/>
</dbReference>
<evidence type="ECO:0000313" key="3">
    <source>
        <dbReference type="Proteomes" id="UP001314229"/>
    </source>
</evidence>
<comment type="caution">
    <text evidence="2">The sequence shown here is derived from an EMBL/GenBank/DDBJ whole genome shotgun (WGS) entry which is preliminary data.</text>
</comment>
<reference evidence="2 3" key="1">
    <citation type="submission" date="2024-01" db="EMBL/GenBank/DDBJ databases">
        <authorList>
            <person name="Alioto T."/>
            <person name="Alioto T."/>
            <person name="Gomez Garrido J."/>
        </authorList>
    </citation>
    <scope>NUCLEOTIDE SEQUENCE [LARGE SCALE GENOMIC DNA]</scope>
</reference>
<feature type="compositionally biased region" description="Low complexity" evidence="1">
    <location>
        <begin position="61"/>
        <end position="70"/>
    </location>
</feature>
<keyword evidence="3" id="KW-1185">Reference proteome</keyword>
<sequence length="214" mass="22531">MVTLTVSKPVCLTEGENSNEESDEAKSSEETATHAEPAQEPLQPEVTETNASNSEEEAEPTEAAALLPSADPEPSPGTLDSSVPSNPEDPQTSTDSVLQVTPADRSHTPLGIDIGQDMPNSDLATDTKVSLQPGLTGADTVIDVGDTNHPQVIPTTYQGFPQGATPPFPQHVRPTPRPFSPAHPMPIPIGTGVPVCFPFKLPTPEQDLPRGDSM</sequence>
<feature type="region of interest" description="Disordered" evidence="1">
    <location>
        <begin position="1"/>
        <end position="126"/>
    </location>
</feature>
<accession>A0AAV1MU64</accession>